<gene>
    <name evidence="6" type="ORF">QTN89_08780</name>
</gene>
<sequence>MPQFDATKLTVQQMQTFCEVYRCGSYAEAARRLDTTSTTLWEQIRVLQRTYQATLFDRRGKKIVATPAAETLYKHLAPMLESIHSSFVCLHEQESGEPKEIRIVVGVRMMLEELDGPLQAFVRSYPSIRLRLMTADNQTAQQMVVENQADLALMIEPFREARLDGITIRRLYEIEYLAVISRRNSLSKRNRLTIKDLLRQPLVLGHPQTIVRREFNQWMVRSGCETEPQIRAETDNSAATIACVRAGLGVGIVAGLPSGWLVKSLTTKSLAKEMGKVYVVACTRTGYRAPDSIAGLLQTLSLIDQHRSI</sequence>
<dbReference type="CDD" id="cd05466">
    <property type="entry name" value="PBP2_LTTR_substrate"/>
    <property type="match status" value="1"/>
</dbReference>
<dbReference type="Gene3D" id="3.40.190.290">
    <property type="match status" value="1"/>
</dbReference>
<reference evidence="6 7" key="1">
    <citation type="submission" date="2023-06" db="EMBL/GenBank/DDBJ databases">
        <title>Roseiconus lacunae JC819 isolated from Gulf of Mannar region, Tamil Nadu.</title>
        <authorList>
            <person name="Pk S."/>
            <person name="Ch S."/>
            <person name="Ch V.R."/>
        </authorList>
    </citation>
    <scope>NUCLEOTIDE SEQUENCE [LARGE SCALE GENOMIC DNA]</scope>
    <source>
        <strain evidence="6 7">JC819</strain>
    </source>
</reference>
<evidence type="ECO:0000259" key="5">
    <source>
        <dbReference type="PROSITE" id="PS50931"/>
    </source>
</evidence>
<dbReference type="EMBL" id="JASZZN010000005">
    <property type="protein sequence ID" value="MDM4015520.1"/>
    <property type="molecule type" value="Genomic_DNA"/>
</dbReference>
<evidence type="ECO:0000256" key="1">
    <source>
        <dbReference type="ARBA" id="ARBA00009437"/>
    </source>
</evidence>
<evidence type="ECO:0000313" key="7">
    <source>
        <dbReference type="Proteomes" id="UP001239462"/>
    </source>
</evidence>
<proteinExistence type="inferred from homology"/>
<dbReference type="InterPro" id="IPR005119">
    <property type="entry name" value="LysR_subst-bd"/>
</dbReference>
<dbReference type="PROSITE" id="PS50931">
    <property type="entry name" value="HTH_LYSR"/>
    <property type="match status" value="1"/>
</dbReference>
<name>A0ABT7PGA6_9BACT</name>
<dbReference type="Gene3D" id="1.10.10.10">
    <property type="entry name" value="Winged helix-like DNA-binding domain superfamily/Winged helix DNA-binding domain"/>
    <property type="match status" value="1"/>
</dbReference>
<dbReference type="PANTHER" id="PTHR30126">
    <property type="entry name" value="HTH-TYPE TRANSCRIPTIONAL REGULATOR"/>
    <property type="match status" value="1"/>
</dbReference>
<keyword evidence="7" id="KW-1185">Reference proteome</keyword>
<accession>A0ABT7PGA6</accession>
<dbReference type="Proteomes" id="UP001239462">
    <property type="component" value="Unassembled WGS sequence"/>
</dbReference>
<evidence type="ECO:0000256" key="3">
    <source>
        <dbReference type="ARBA" id="ARBA00023125"/>
    </source>
</evidence>
<feature type="domain" description="HTH lysR-type" evidence="5">
    <location>
        <begin position="9"/>
        <end position="66"/>
    </location>
</feature>
<protein>
    <submittedName>
        <fullName evidence="6">LysR family transcriptional regulator</fullName>
    </submittedName>
</protein>
<dbReference type="SUPFAM" id="SSF53850">
    <property type="entry name" value="Periplasmic binding protein-like II"/>
    <property type="match status" value="1"/>
</dbReference>
<keyword evidence="2" id="KW-0805">Transcription regulation</keyword>
<comment type="similarity">
    <text evidence="1">Belongs to the LysR transcriptional regulatory family.</text>
</comment>
<evidence type="ECO:0000256" key="2">
    <source>
        <dbReference type="ARBA" id="ARBA00023015"/>
    </source>
</evidence>
<keyword evidence="3" id="KW-0238">DNA-binding</keyword>
<organism evidence="6 7">
    <name type="scientific">Roseiconus lacunae</name>
    <dbReference type="NCBI Taxonomy" id="2605694"/>
    <lineage>
        <taxon>Bacteria</taxon>
        <taxon>Pseudomonadati</taxon>
        <taxon>Planctomycetota</taxon>
        <taxon>Planctomycetia</taxon>
        <taxon>Pirellulales</taxon>
        <taxon>Pirellulaceae</taxon>
        <taxon>Roseiconus</taxon>
    </lineage>
</organism>
<dbReference type="Pfam" id="PF00126">
    <property type="entry name" value="HTH_1"/>
    <property type="match status" value="1"/>
</dbReference>
<dbReference type="RefSeq" id="WP_289163020.1">
    <property type="nucleotide sequence ID" value="NZ_JASZZN010000005.1"/>
</dbReference>
<evidence type="ECO:0000313" key="6">
    <source>
        <dbReference type="EMBL" id="MDM4015520.1"/>
    </source>
</evidence>
<keyword evidence="4" id="KW-0804">Transcription</keyword>
<dbReference type="InterPro" id="IPR036388">
    <property type="entry name" value="WH-like_DNA-bd_sf"/>
</dbReference>
<evidence type="ECO:0000256" key="4">
    <source>
        <dbReference type="ARBA" id="ARBA00023163"/>
    </source>
</evidence>
<dbReference type="InterPro" id="IPR036390">
    <property type="entry name" value="WH_DNA-bd_sf"/>
</dbReference>
<comment type="caution">
    <text evidence="6">The sequence shown here is derived from an EMBL/GenBank/DDBJ whole genome shotgun (WGS) entry which is preliminary data.</text>
</comment>
<dbReference type="InterPro" id="IPR000847">
    <property type="entry name" value="LysR_HTH_N"/>
</dbReference>
<dbReference type="Pfam" id="PF03466">
    <property type="entry name" value="LysR_substrate"/>
    <property type="match status" value="1"/>
</dbReference>
<dbReference type="SUPFAM" id="SSF46785">
    <property type="entry name" value="Winged helix' DNA-binding domain"/>
    <property type="match status" value="1"/>
</dbReference>
<dbReference type="PANTHER" id="PTHR30126:SF40">
    <property type="entry name" value="HTH-TYPE TRANSCRIPTIONAL REGULATOR GLTR"/>
    <property type="match status" value="1"/>
</dbReference>